<dbReference type="EMBL" id="AQGS01000059">
    <property type="protein sequence ID" value="EPS44048.1"/>
    <property type="molecule type" value="Genomic_DNA"/>
</dbReference>
<dbReference type="Gene3D" id="3.40.50.300">
    <property type="entry name" value="P-loop containing nucleotide triphosphate hydrolases"/>
    <property type="match status" value="1"/>
</dbReference>
<evidence type="ECO:0000313" key="2">
    <source>
        <dbReference type="Proteomes" id="UP000015100"/>
    </source>
</evidence>
<dbReference type="PANTHER" id="PTHR46644:SF2">
    <property type="entry name" value="DNA REPAIR PROTEIN XRCC2"/>
    <property type="match status" value="1"/>
</dbReference>
<dbReference type="InterPro" id="IPR030547">
    <property type="entry name" value="XRCC2"/>
</dbReference>
<dbReference type="GO" id="GO:0005815">
    <property type="term" value="C:microtubule organizing center"/>
    <property type="evidence" value="ECO:0007669"/>
    <property type="project" value="TreeGrafter"/>
</dbReference>
<name>S8BX27_DACHA</name>
<organism evidence="1 2">
    <name type="scientific">Dactylellina haptotyla (strain CBS 200.50)</name>
    <name type="common">Nematode-trapping fungus</name>
    <name type="synonym">Monacrosporium haptotylum</name>
    <dbReference type="NCBI Taxonomy" id="1284197"/>
    <lineage>
        <taxon>Eukaryota</taxon>
        <taxon>Fungi</taxon>
        <taxon>Dikarya</taxon>
        <taxon>Ascomycota</taxon>
        <taxon>Pezizomycotina</taxon>
        <taxon>Orbiliomycetes</taxon>
        <taxon>Orbiliales</taxon>
        <taxon>Orbiliaceae</taxon>
        <taxon>Dactylellina</taxon>
    </lineage>
</organism>
<dbReference type="SUPFAM" id="SSF52540">
    <property type="entry name" value="P-loop containing nucleoside triphosphate hydrolases"/>
    <property type="match status" value="1"/>
</dbReference>
<dbReference type="InterPro" id="IPR027417">
    <property type="entry name" value="P-loop_NTPase"/>
</dbReference>
<dbReference type="Proteomes" id="UP000015100">
    <property type="component" value="Unassembled WGS sequence"/>
</dbReference>
<dbReference type="GO" id="GO:0000724">
    <property type="term" value="P:double-strand break repair via homologous recombination"/>
    <property type="evidence" value="ECO:0007669"/>
    <property type="project" value="InterPro"/>
</dbReference>
<dbReference type="CDD" id="cd19490">
    <property type="entry name" value="XRCC2"/>
    <property type="match status" value="1"/>
</dbReference>
<proteinExistence type="predicted"/>
<gene>
    <name evidence="1" type="ORF">H072_1911</name>
</gene>
<reference evidence="2" key="2">
    <citation type="submission" date="2013-04" db="EMBL/GenBank/DDBJ databases">
        <title>Genomic mechanisms accounting for the adaptation to parasitism in nematode-trapping fungi.</title>
        <authorList>
            <person name="Ahren D.G."/>
        </authorList>
    </citation>
    <scope>NUCLEOTIDE SEQUENCE [LARGE SCALE GENOMIC DNA]</scope>
    <source>
        <strain evidence="2">CBS 200.50</strain>
    </source>
</reference>
<comment type="caution">
    <text evidence="1">The sequence shown here is derived from an EMBL/GenBank/DDBJ whole genome shotgun (WGS) entry which is preliminary data.</text>
</comment>
<dbReference type="GO" id="GO:0033063">
    <property type="term" value="C:Rad51B-Rad51C-Rad51D-XRCC2 complex"/>
    <property type="evidence" value="ECO:0007669"/>
    <property type="project" value="InterPro"/>
</dbReference>
<dbReference type="STRING" id="1284197.S8BX27"/>
<dbReference type="GO" id="GO:0042148">
    <property type="term" value="P:DNA strand invasion"/>
    <property type="evidence" value="ECO:0007669"/>
    <property type="project" value="TreeGrafter"/>
</dbReference>
<dbReference type="eggNOG" id="KOG2859">
    <property type="taxonomic scope" value="Eukaryota"/>
</dbReference>
<dbReference type="OMA" id="KAGVSAW"/>
<keyword evidence="2" id="KW-1185">Reference proteome</keyword>
<dbReference type="AlphaFoldDB" id="S8BX27"/>
<dbReference type="PANTHER" id="PTHR46644">
    <property type="entry name" value="DNA REPAIR PROTEIN XRCC2"/>
    <property type="match status" value="1"/>
</dbReference>
<dbReference type="GO" id="GO:0000400">
    <property type="term" value="F:four-way junction DNA binding"/>
    <property type="evidence" value="ECO:0007669"/>
    <property type="project" value="TreeGrafter"/>
</dbReference>
<protein>
    <submittedName>
        <fullName evidence="1">Uncharacterized protein</fullName>
    </submittedName>
</protein>
<dbReference type="GO" id="GO:0005657">
    <property type="term" value="C:replication fork"/>
    <property type="evidence" value="ECO:0007669"/>
    <property type="project" value="InterPro"/>
</dbReference>
<accession>S8BX27</accession>
<evidence type="ECO:0000313" key="1">
    <source>
        <dbReference type="EMBL" id="EPS44048.1"/>
    </source>
</evidence>
<dbReference type="OrthoDB" id="420422at2759"/>
<sequence>MVEQAEGRPLARAIGMPKEAAGDWQDLLGDIRLTIQHHNTPNSGLLHVPTIDNLLRPHLQDYLHNQSIVTASNASTIAGSYDVPLENDALPRDKPVIIEISSDRSGAGKTQLLYHLTCLALLPESWNGINLEGKDGAVVFIDCDGRFDILRLAELIESYIKHRLSLALHFCESQKAARADNLQGLNSEDHDQDHEDGEIEEYLHLLLSIDSFYITELAEYVLTHLHVYQPASPGELLDILSSLPTYLTSSPSHTSHNNPLSLLIIDGISAFYWLQRSLSAPQKYPPNFQSSSADAPPILPQPQISLQSCYEAITSSLIKISTRFGANLILTNIQIPNANHTPATSTISSYHHGSTAGGPIPPTYPKHLPACYTYSPKFLSARIILSSDVVAPFHADIEVRDAWKERDLRMDVVQKAGVSAWVEGAGVRKGENRRDKAEGGWFWFSIEEEGVKIGADEEEEEEEEEEA</sequence>
<reference evidence="1 2" key="1">
    <citation type="journal article" date="2013" name="PLoS Genet.">
        <title>Genomic mechanisms accounting for the adaptation to parasitism in nematode-trapping fungi.</title>
        <authorList>
            <person name="Meerupati T."/>
            <person name="Andersson K.M."/>
            <person name="Friman E."/>
            <person name="Kumar D."/>
            <person name="Tunlid A."/>
            <person name="Ahren D."/>
        </authorList>
    </citation>
    <scope>NUCLEOTIDE SEQUENCE [LARGE SCALE GENOMIC DNA]</scope>
    <source>
        <strain evidence="1 2">CBS 200.50</strain>
    </source>
</reference>
<dbReference type="HOGENOM" id="CLU_046729_0_0_1"/>